<evidence type="ECO:0000256" key="3">
    <source>
        <dbReference type="ARBA" id="ARBA00022723"/>
    </source>
</evidence>
<organism evidence="9">
    <name type="scientific">Mizugakiibacter sediminis</name>
    <dbReference type="NCBI Taxonomy" id="1475481"/>
    <lineage>
        <taxon>Bacteria</taxon>
        <taxon>Pseudomonadati</taxon>
        <taxon>Pseudomonadota</taxon>
        <taxon>Gammaproteobacteria</taxon>
        <taxon>Lysobacterales</taxon>
        <taxon>Rhodanobacteraceae</taxon>
        <taxon>Mizugakiibacter</taxon>
    </lineage>
</organism>
<keyword evidence="7" id="KW-0812">Transmembrane</keyword>
<evidence type="ECO:0000313" key="10">
    <source>
        <dbReference type="Proteomes" id="UP000253740"/>
    </source>
</evidence>
<keyword evidence="4 7" id="KW-0732">Signal</keyword>
<dbReference type="Gene3D" id="1.10.8.640">
    <property type="entry name" value="Cytochrome C biogenesis protein"/>
    <property type="match status" value="1"/>
</dbReference>
<evidence type="ECO:0000256" key="6">
    <source>
        <dbReference type="ARBA" id="ARBA00023004"/>
    </source>
</evidence>
<dbReference type="Pfam" id="PF03918">
    <property type="entry name" value="CcmH"/>
    <property type="match status" value="1"/>
</dbReference>
<dbReference type="RefSeq" id="WP_062537802.1">
    <property type="nucleotide sequence ID" value="NZ_DF970248.1"/>
</dbReference>
<dbReference type="PROSITE" id="PS51257">
    <property type="entry name" value="PROKAR_LIPOPROTEIN"/>
    <property type="match status" value="1"/>
</dbReference>
<dbReference type="STRING" id="1475481.GCA_000953855_02614"/>
<dbReference type="FunFam" id="1.10.8.640:FF:000001">
    <property type="entry name" value="Cytochrome c-type biogenesis protein"/>
    <property type="match status" value="1"/>
</dbReference>
<evidence type="ECO:0000256" key="5">
    <source>
        <dbReference type="ARBA" id="ARBA00022748"/>
    </source>
</evidence>
<gene>
    <name evidence="9" type="ORF">MBSD_n2566</name>
</gene>
<evidence type="ECO:0000256" key="7">
    <source>
        <dbReference type="RuleBase" id="RU364112"/>
    </source>
</evidence>
<keyword evidence="10" id="KW-1185">Reference proteome</keyword>
<comment type="similarity">
    <text evidence="1 7">Belongs to the CcmH/CycL/Ccl2/NrfF family.</text>
</comment>
<dbReference type="PANTHER" id="PTHR47870:SF1">
    <property type="entry name" value="CYTOCHROME C-TYPE BIOGENESIS PROTEIN CCMH"/>
    <property type="match status" value="1"/>
</dbReference>
<reference evidence="9" key="1">
    <citation type="submission" date="2015-08" db="EMBL/GenBank/DDBJ databases">
        <title>Complete DNA Sequence of Pseudomonas syringae pv. actinidiae, the Causal Agent of Kiwifruit Canker Disease.</title>
        <authorList>
            <person name="Rikkerink E.H.A."/>
            <person name="Fineran P.C."/>
        </authorList>
    </citation>
    <scope>NUCLEOTIDE SEQUENCE</scope>
    <source>
        <strain evidence="9">SkMP5</strain>
    </source>
</reference>
<keyword evidence="7" id="KW-1133">Transmembrane helix</keyword>
<comment type="function">
    <text evidence="7">Possible subunit of a heme lyase.</text>
</comment>
<proteinExistence type="inferred from homology"/>
<dbReference type="CDD" id="cd16378">
    <property type="entry name" value="CcmH_N"/>
    <property type="match status" value="1"/>
</dbReference>
<feature type="signal peptide" evidence="7">
    <location>
        <begin position="1"/>
        <end position="22"/>
    </location>
</feature>
<feature type="transmembrane region" description="Helical" evidence="7">
    <location>
        <begin position="105"/>
        <end position="126"/>
    </location>
</feature>
<dbReference type="InterPro" id="IPR005616">
    <property type="entry name" value="CcmH/CycL/Ccl2/NrfF_N"/>
</dbReference>
<dbReference type="EMBL" id="DF970248">
    <property type="protein sequence ID" value="GAP67249.1"/>
    <property type="molecule type" value="Genomic_DNA"/>
</dbReference>
<dbReference type="AlphaFoldDB" id="A0A0K8QQS7"/>
<evidence type="ECO:0000259" key="8">
    <source>
        <dbReference type="Pfam" id="PF03918"/>
    </source>
</evidence>
<dbReference type="PANTHER" id="PTHR47870">
    <property type="entry name" value="CYTOCHROME C-TYPE BIOGENESIS PROTEIN CCMH"/>
    <property type="match status" value="1"/>
</dbReference>
<evidence type="ECO:0000256" key="4">
    <source>
        <dbReference type="ARBA" id="ARBA00022729"/>
    </source>
</evidence>
<keyword evidence="7" id="KW-0472">Membrane</keyword>
<keyword evidence="6 7" id="KW-0408">Iron</keyword>
<name>A0A0K8QQS7_9GAMM</name>
<evidence type="ECO:0000313" key="9">
    <source>
        <dbReference type="EMBL" id="GAP67249.1"/>
    </source>
</evidence>
<dbReference type="InterPro" id="IPR051263">
    <property type="entry name" value="C-type_cytochrome_biogenesis"/>
</dbReference>
<feature type="domain" description="CcmH/CycL/Ccl2/NrfF N-terminal" evidence="8">
    <location>
        <begin position="10"/>
        <end position="140"/>
    </location>
</feature>
<dbReference type="Proteomes" id="UP000253740">
    <property type="component" value="Unassembled WGS sequence"/>
</dbReference>
<evidence type="ECO:0000256" key="1">
    <source>
        <dbReference type="ARBA" id="ARBA00010342"/>
    </source>
</evidence>
<sequence length="144" mass="15870">MKRAARIGLALAALLACAPAFAIDPLPFKDAQQRERFQKLTSELRCLVCQNESLNDSNADLARDLRHEVFQLMQQGKSDAEIKQYLVARYSDFVLYDPPLKTSTLLLWFGPALVLAIGAAAVVLTVRRRAGSGPAEAPAAEEEW</sequence>
<keyword evidence="5" id="KW-0201">Cytochrome c-type biogenesis</keyword>
<evidence type="ECO:0000256" key="2">
    <source>
        <dbReference type="ARBA" id="ARBA00022617"/>
    </source>
</evidence>
<dbReference type="InterPro" id="IPR038297">
    <property type="entry name" value="CcmH/CycL/NrfF/Ccl2_sf"/>
</dbReference>
<feature type="chain" id="PRO_5011018439" description="Cytochrome c-type biogenesis protein" evidence="7">
    <location>
        <begin position="23"/>
        <end position="144"/>
    </location>
</feature>
<keyword evidence="2 7" id="KW-0349">Heme</keyword>
<dbReference type="GO" id="GO:0005886">
    <property type="term" value="C:plasma membrane"/>
    <property type="evidence" value="ECO:0007669"/>
    <property type="project" value="TreeGrafter"/>
</dbReference>
<accession>A0A0K8QQS7</accession>
<protein>
    <recommendedName>
        <fullName evidence="7">Cytochrome c-type biogenesis protein</fullName>
    </recommendedName>
</protein>
<keyword evidence="3 7" id="KW-0479">Metal-binding</keyword>
<dbReference type="GO" id="GO:0017004">
    <property type="term" value="P:cytochrome complex assembly"/>
    <property type="evidence" value="ECO:0007669"/>
    <property type="project" value="UniProtKB-KW"/>
</dbReference>
<dbReference type="GO" id="GO:0046872">
    <property type="term" value="F:metal ion binding"/>
    <property type="evidence" value="ECO:0007669"/>
    <property type="project" value="UniProtKB-KW"/>
</dbReference>